<dbReference type="InterPro" id="IPR016169">
    <property type="entry name" value="FAD-bd_PCMH_sub2"/>
</dbReference>
<evidence type="ECO:0000313" key="8">
    <source>
        <dbReference type="Proteomes" id="UP000799291"/>
    </source>
</evidence>
<dbReference type="PANTHER" id="PTHR42973:SF9">
    <property type="entry name" value="FAD-BINDING PCMH-TYPE DOMAIN-CONTAINING PROTEIN-RELATED"/>
    <property type="match status" value="1"/>
</dbReference>
<dbReference type="EMBL" id="MU005579">
    <property type="protein sequence ID" value="KAF2685186.1"/>
    <property type="molecule type" value="Genomic_DNA"/>
</dbReference>
<evidence type="ECO:0000313" key="7">
    <source>
        <dbReference type="EMBL" id="KAF2685186.1"/>
    </source>
</evidence>
<evidence type="ECO:0000256" key="2">
    <source>
        <dbReference type="ARBA" id="ARBA00005466"/>
    </source>
</evidence>
<keyword evidence="8" id="KW-1185">Reference proteome</keyword>
<evidence type="ECO:0000256" key="1">
    <source>
        <dbReference type="ARBA" id="ARBA00001974"/>
    </source>
</evidence>
<dbReference type="PROSITE" id="PS51387">
    <property type="entry name" value="FAD_PCMH"/>
    <property type="match status" value="1"/>
</dbReference>
<dbReference type="Gene3D" id="3.30.465.10">
    <property type="match status" value="1"/>
</dbReference>
<protein>
    <submittedName>
        <fullName evidence="7">FAD-binding domain-containing protein</fullName>
    </submittedName>
</protein>
<evidence type="ECO:0000256" key="3">
    <source>
        <dbReference type="ARBA" id="ARBA00022630"/>
    </source>
</evidence>
<dbReference type="InterPro" id="IPR006094">
    <property type="entry name" value="Oxid_FAD_bind_N"/>
</dbReference>
<dbReference type="AlphaFoldDB" id="A0A6G1J3U3"/>
<dbReference type="PANTHER" id="PTHR42973">
    <property type="entry name" value="BINDING OXIDOREDUCTASE, PUTATIVE (AFU_ORTHOLOGUE AFUA_1G17690)-RELATED"/>
    <property type="match status" value="1"/>
</dbReference>
<dbReference type="GO" id="GO:0016491">
    <property type="term" value="F:oxidoreductase activity"/>
    <property type="evidence" value="ECO:0007669"/>
    <property type="project" value="UniProtKB-KW"/>
</dbReference>
<dbReference type="InterPro" id="IPR050416">
    <property type="entry name" value="FAD-linked_Oxidoreductase"/>
</dbReference>
<dbReference type="InterPro" id="IPR036318">
    <property type="entry name" value="FAD-bd_PCMH-like_sf"/>
</dbReference>
<dbReference type="Proteomes" id="UP000799291">
    <property type="component" value="Unassembled WGS sequence"/>
</dbReference>
<comment type="cofactor">
    <cofactor evidence="1">
        <name>FAD</name>
        <dbReference type="ChEBI" id="CHEBI:57692"/>
    </cofactor>
</comment>
<proteinExistence type="inferred from homology"/>
<evidence type="ECO:0000256" key="4">
    <source>
        <dbReference type="ARBA" id="ARBA00022827"/>
    </source>
</evidence>
<dbReference type="Gene3D" id="3.40.462.20">
    <property type="match status" value="1"/>
</dbReference>
<dbReference type="InterPro" id="IPR012951">
    <property type="entry name" value="BBE"/>
</dbReference>
<evidence type="ECO:0000256" key="5">
    <source>
        <dbReference type="ARBA" id="ARBA00023002"/>
    </source>
</evidence>
<dbReference type="SUPFAM" id="SSF56176">
    <property type="entry name" value="FAD-binding/transporter-associated domain-like"/>
    <property type="match status" value="1"/>
</dbReference>
<dbReference type="InterPro" id="IPR016166">
    <property type="entry name" value="FAD-bd_PCMH"/>
</dbReference>
<evidence type="ECO:0000259" key="6">
    <source>
        <dbReference type="PROSITE" id="PS51387"/>
    </source>
</evidence>
<dbReference type="Pfam" id="PF01565">
    <property type="entry name" value="FAD_binding_4"/>
    <property type="match status" value="1"/>
</dbReference>
<feature type="domain" description="FAD-binding PCMH-type" evidence="6">
    <location>
        <begin position="29"/>
        <end position="201"/>
    </location>
</feature>
<name>A0A6G1J3U3_9PLEO</name>
<accession>A0A6G1J3U3</accession>
<dbReference type="OrthoDB" id="415825at2759"/>
<dbReference type="GO" id="GO:0071949">
    <property type="term" value="F:FAD binding"/>
    <property type="evidence" value="ECO:0007669"/>
    <property type="project" value="InterPro"/>
</dbReference>
<sequence length="464" mass="50515">MGLWRARETVISFPSSPGFEEATERWTVFRPPTYRAAIRPGTVADIQKVVKLAKKNKIPFLTRGAGHGYSTSLALFQDGLSVDLSQYKSIQINKNAQTVTIGPGVTTKDLLDPLFNAGFEIQTGTCQCPSLIGVTLGGGVGRFQGIHGLVLDALLSVRLVTAKGDIVEASKTSNPDLFWAIRGAGTNFGVITSATYRIHPLTNQGDFTYGVFAFLGNGTSAYFDALASFKDGMPAKLSSFSYIIYNDTLAQTIVVSNWVYLGPEEEGLKAIEPITKLEPPISVIARVPYNELIKTTVGGNFAILDCARSLTLDNYNLNQNTYNAALYKSTFEKMVKWFDENPGGRSSSVVFENLPNQAVVAAPSDETAFSYRSAKGYVIPTFLWGPGDTATEKAANKMGLELRNDFAAGSDNKARAVFANYARGDETLEQIYGKDKLPKLAGVKKTWDPSNIFAYNHPLPTKYP</sequence>
<gene>
    <name evidence="7" type="ORF">K458DRAFT_477268</name>
</gene>
<keyword evidence="4" id="KW-0274">FAD</keyword>
<organism evidence="7 8">
    <name type="scientific">Lentithecium fluviatile CBS 122367</name>
    <dbReference type="NCBI Taxonomy" id="1168545"/>
    <lineage>
        <taxon>Eukaryota</taxon>
        <taxon>Fungi</taxon>
        <taxon>Dikarya</taxon>
        <taxon>Ascomycota</taxon>
        <taxon>Pezizomycotina</taxon>
        <taxon>Dothideomycetes</taxon>
        <taxon>Pleosporomycetidae</taxon>
        <taxon>Pleosporales</taxon>
        <taxon>Massarineae</taxon>
        <taxon>Lentitheciaceae</taxon>
        <taxon>Lentithecium</taxon>
    </lineage>
</organism>
<keyword evidence="5" id="KW-0560">Oxidoreductase</keyword>
<dbReference type="Pfam" id="PF08031">
    <property type="entry name" value="BBE"/>
    <property type="match status" value="1"/>
</dbReference>
<keyword evidence="3" id="KW-0285">Flavoprotein</keyword>
<comment type="similarity">
    <text evidence="2">Belongs to the oxygen-dependent FAD-linked oxidoreductase family.</text>
</comment>
<reference evidence="7" key="1">
    <citation type="journal article" date="2020" name="Stud. Mycol.">
        <title>101 Dothideomycetes genomes: a test case for predicting lifestyles and emergence of pathogens.</title>
        <authorList>
            <person name="Haridas S."/>
            <person name="Albert R."/>
            <person name="Binder M."/>
            <person name="Bloem J."/>
            <person name="Labutti K."/>
            <person name="Salamov A."/>
            <person name="Andreopoulos B."/>
            <person name="Baker S."/>
            <person name="Barry K."/>
            <person name="Bills G."/>
            <person name="Bluhm B."/>
            <person name="Cannon C."/>
            <person name="Castanera R."/>
            <person name="Culley D."/>
            <person name="Daum C."/>
            <person name="Ezra D."/>
            <person name="Gonzalez J."/>
            <person name="Henrissat B."/>
            <person name="Kuo A."/>
            <person name="Liang C."/>
            <person name="Lipzen A."/>
            <person name="Lutzoni F."/>
            <person name="Magnuson J."/>
            <person name="Mondo S."/>
            <person name="Nolan M."/>
            <person name="Ohm R."/>
            <person name="Pangilinan J."/>
            <person name="Park H.-J."/>
            <person name="Ramirez L."/>
            <person name="Alfaro M."/>
            <person name="Sun H."/>
            <person name="Tritt A."/>
            <person name="Yoshinaga Y."/>
            <person name="Zwiers L.-H."/>
            <person name="Turgeon B."/>
            <person name="Goodwin S."/>
            <person name="Spatafora J."/>
            <person name="Crous P."/>
            <person name="Grigoriev I."/>
        </authorList>
    </citation>
    <scope>NUCLEOTIDE SEQUENCE</scope>
    <source>
        <strain evidence="7">CBS 122367</strain>
    </source>
</reference>